<feature type="region of interest" description="Disordered" evidence="1">
    <location>
        <begin position="162"/>
        <end position="215"/>
    </location>
</feature>
<dbReference type="InterPro" id="IPR037818">
    <property type="entry name" value="TAF8"/>
</dbReference>
<dbReference type="GO" id="GO:0046982">
    <property type="term" value="F:protein heterodimerization activity"/>
    <property type="evidence" value="ECO:0007669"/>
    <property type="project" value="InterPro"/>
</dbReference>
<evidence type="ECO:0000256" key="1">
    <source>
        <dbReference type="SAM" id="MobiDB-lite"/>
    </source>
</evidence>
<evidence type="ECO:0000313" key="3">
    <source>
        <dbReference type="EMBL" id="KAA1104683.1"/>
    </source>
</evidence>
<gene>
    <name evidence="3" type="ORF">PGT21_029819</name>
    <name evidence="2" type="ORF">PGTUg99_015509</name>
</gene>
<feature type="region of interest" description="Disordered" evidence="1">
    <location>
        <begin position="512"/>
        <end position="532"/>
    </location>
</feature>
<comment type="caution">
    <text evidence="3">The sequence shown here is derived from an EMBL/GenBank/DDBJ whole genome shotgun (WGS) entry which is preliminary data.</text>
</comment>
<accession>A0A5B0PUZ2</accession>
<sequence>MTISNTLLQEPSSSNEPGELPARLLAIATLQILANSTQFTSVRPLSLSTLTDVAAGYLELIAQAARNTADHSGRTQINGWDLSTVLENLEGPGAISGLQNWCIDNLTTTTSHQSQKQPVEKLVKLAKNLKEFTHTPSIEPITTLSFLPLTDAEILELDRAGESDLEEQDHPSPSYSSSDSSQQDSDLPHDPHSNKNLTTSTTTTTTQPTTLHQISPWRSIEDIPAYVPAHFPPFPGLERASGSSQTDPPPIDHPNPIPTSPTIEPLDQQLNPSINLNPYLVAIPFSKSQLAESHGPSFLEPQAPIHSTPSFVDQVHRSKEKEEEEEAEKSPSRKKTKRSNSMDGFLQTYAYMVEEKKTMTMNNNNNKGGAEEAKFMKRNPVRHRFIAGEQTMAVHDSLIGTIPVSPIRTNRWSAGWIPHPPSQDGRLLPVPELKPFGHTPLPAPVTMPVPIQFPACPPFHQPYPRIPDLIPRLFQRIGQQARAERFTLVSRMTRLGPPSELGEAGEPLPYRIKDLNKIDPPNQNNTSSTSAQQPKYIEWGFHWPPHEGRDPLPQPKPLLPDSFKPPEFPGMPKTTAEKLRIVQREKELLAGTHVALNPSSQLVNLPPPPAAAAAPSGSGPIIEDVI</sequence>
<keyword evidence="4" id="KW-1185">Reference proteome</keyword>
<organism evidence="3 4">
    <name type="scientific">Puccinia graminis f. sp. tritici</name>
    <dbReference type="NCBI Taxonomy" id="56615"/>
    <lineage>
        <taxon>Eukaryota</taxon>
        <taxon>Fungi</taxon>
        <taxon>Dikarya</taxon>
        <taxon>Basidiomycota</taxon>
        <taxon>Pucciniomycotina</taxon>
        <taxon>Pucciniomycetes</taxon>
        <taxon>Pucciniales</taxon>
        <taxon>Pucciniaceae</taxon>
        <taxon>Puccinia</taxon>
    </lineage>
</organism>
<name>A0A5B0PUZ2_PUCGR</name>
<dbReference type="EMBL" id="VDEP01000414">
    <property type="protein sequence ID" value="KAA1086083.1"/>
    <property type="molecule type" value="Genomic_DNA"/>
</dbReference>
<evidence type="ECO:0000313" key="2">
    <source>
        <dbReference type="EMBL" id="KAA1086083.1"/>
    </source>
</evidence>
<feature type="compositionally biased region" description="Low complexity" evidence="1">
    <location>
        <begin position="198"/>
        <end position="210"/>
    </location>
</feature>
<dbReference type="Gene3D" id="1.10.20.10">
    <property type="entry name" value="Histone, subunit A"/>
    <property type="match status" value="1"/>
</dbReference>
<dbReference type="InterPro" id="IPR009072">
    <property type="entry name" value="Histone-fold"/>
</dbReference>
<feature type="compositionally biased region" description="Low complexity" evidence="1">
    <location>
        <begin position="171"/>
        <end position="185"/>
    </location>
</feature>
<dbReference type="AlphaFoldDB" id="A0A5B0PUZ2"/>
<dbReference type="Proteomes" id="UP000324748">
    <property type="component" value="Unassembled WGS sequence"/>
</dbReference>
<feature type="region of interest" description="Disordered" evidence="1">
    <location>
        <begin position="607"/>
        <end position="626"/>
    </location>
</feature>
<dbReference type="EMBL" id="VSWC01000041">
    <property type="protein sequence ID" value="KAA1104683.1"/>
    <property type="molecule type" value="Genomic_DNA"/>
</dbReference>
<dbReference type="PANTHER" id="PTHR46338:SF1">
    <property type="entry name" value="TRANSCRIPTION INITIATION FACTOR TFIID SUBUNIT 8"/>
    <property type="match status" value="1"/>
</dbReference>
<feature type="region of interest" description="Disordered" evidence="1">
    <location>
        <begin position="231"/>
        <end position="270"/>
    </location>
</feature>
<dbReference type="Proteomes" id="UP000325313">
    <property type="component" value="Unassembled WGS sequence"/>
</dbReference>
<feature type="region of interest" description="Disordered" evidence="1">
    <location>
        <begin position="312"/>
        <end position="341"/>
    </location>
</feature>
<proteinExistence type="predicted"/>
<feature type="compositionally biased region" description="Pro residues" evidence="1">
    <location>
        <begin position="247"/>
        <end position="259"/>
    </location>
</feature>
<feature type="compositionally biased region" description="Polar residues" evidence="1">
    <location>
        <begin position="521"/>
        <end position="532"/>
    </location>
</feature>
<dbReference type="PANTHER" id="PTHR46338">
    <property type="entry name" value="TRANSCRIPTION INITIATION FACTOR TFIID SUBUNIT 8"/>
    <property type="match status" value="1"/>
</dbReference>
<dbReference type="CDD" id="cd00076">
    <property type="entry name" value="HFD_SF"/>
    <property type="match status" value="1"/>
</dbReference>
<evidence type="ECO:0000313" key="5">
    <source>
        <dbReference type="Proteomes" id="UP000325313"/>
    </source>
</evidence>
<protein>
    <recommendedName>
        <fullName evidence="6">Bromodomain associated domain-containing protein</fullName>
    </recommendedName>
</protein>
<reference evidence="4 5" key="1">
    <citation type="submission" date="2019-05" db="EMBL/GenBank/DDBJ databases">
        <title>Emergence of the Ug99 lineage of the wheat stem rust pathogen through somatic hybridization.</title>
        <authorList>
            <person name="Li F."/>
            <person name="Upadhyaya N.M."/>
            <person name="Sperschneider J."/>
            <person name="Matny O."/>
            <person name="Nguyen-Phuc H."/>
            <person name="Mago R."/>
            <person name="Raley C."/>
            <person name="Miller M.E."/>
            <person name="Silverstein K.A.T."/>
            <person name="Henningsen E."/>
            <person name="Hirsch C.D."/>
            <person name="Visser B."/>
            <person name="Pretorius Z.A."/>
            <person name="Steffenson B.J."/>
            <person name="Schwessinger B."/>
            <person name="Dodds P.N."/>
            <person name="Figueroa M."/>
        </authorList>
    </citation>
    <scope>NUCLEOTIDE SEQUENCE [LARGE SCALE GENOMIC DNA]</scope>
    <source>
        <strain evidence="3">21-0</strain>
        <strain evidence="2 5">Ug99</strain>
    </source>
</reference>
<dbReference type="OrthoDB" id="436852at2759"/>
<dbReference type="GO" id="GO:0005669">
    <property type="term" value="C:transcription factor TFIID complex"/>
    <property type="evidence" value="ECO:0007669"/>
    <property type="project" value="InterPro"/>
</dbReference>
<evidence type="ECO:0008006" key="6">
    <source>
        <dbReference type="Google" id="ProtNLM"/>
    </source>
</evidence>
<evidence type="ECO:0000313" key="4">
    <source>
        <dbReference type="Proteomes" id="UP000324748"/>
    </source>
</evidence>